<comment type="caution">
    <text evidence="9">The sequence shown here is derived from an EMBL/GenBank/DDBJ whole genome shotgun (WGS) entry which is preliminary data.</text>
</comment>
<dbReference type="EMBL" id="CAJOBJ010000120">
    <property type="protein sequence ID" value="CAF3796781.1"/>
    <property type="molecule type" value="Genomic_DNA"/>
</dbReference>
<dbReference type="Proteomes" id="UP000681720">
    <property type="component" value="Unassembled WGS sequence"/>
</dbReference>
<dbReference type="Pfam" id="PF01613">
    <property type="entry name" value="Flavin_Reduct"/>
    <property type="match status" value="1"/>
</dbReference>
<dbReference type="Proteomes" id="UP000663842">
    <property type="component" value="Unassembled WGS sequence"/>
</dbReference>
<dbReference type="PANTHER" id="PTHR33798">
    <property type="entry name" value="FLAVOPROTEIN OXYGENASE"/>
    <property type="match status" value="1"/>
</dbReference>
<evidence type="ECO:0000313" key="8">
    <source>
        <dbReference type="EMBL" id="CAF3805239.1"/>
    </source>
</evidence>
<evidence type="ECO:0000256" key="2">
    <source>
        <dbReference type="ARBA" id="ARBA00022630"/>
    </source>
</evidence>
<protein>
    <recommendedName>
        <fullName evidence="5">Flavin reductase like domain-containing protein</fullName>
    </recommendedName>
</protein>
<dbReference type="InterPro" id="IPR002563">
    <property type="entry name" value="Flavin_Rdtase-like_dom"/>
</dbReference>
<dbReference type="SMART" id="SM00903">
    <property type="entry name" value="Flavin_Reduct"/>
    <property type="match status" value="1"/>
</dbReference>
<accession>A0A819JQS2</accession>
<evidence type="ECO:0000313" key="6">
    <source>
        <dbReference type="EMBL" id="CAF3788968.1"/>
    </source>
</evidence>
<organism evidence="9 11">
    <name type="scientific">Rotaria magnacalcarata</name>
    <dbReference type="NCBI Taxonomy" id="392030"/>
    <lineage>
        <taxon>Eukaryota</taxon>
        <taxon>Metazoa</taxon>
        <taxon>Spiralia</taxon>
        <taxon>Gnathifera</taxon>
        <taxon>Rotifera</taxon>
        <taxon>Eurotatoria</taxon>
        <taxon>Bdelloidea</taxon>
        <taxon>Philodinida</taxon>
        <taxon>Philodinidae</taxon>
        <taxon>Rotaria</taxon>
    </lineage>
</organism>
<evidence type="ECO:0000259" key="5">
    <source>
        <dbReference type="SMART" id="SM00903"/>
    </source>
</evidence>
<dbReference type="Proteomes" id="UP000681967">
    <property type="component" value="Unassembled WGS sequence"/>
</dbReference>
<dbReference type="EMBL" id="CAJOBI010000214">
    <property type="protein sequence ID" value="CAF3805239.1"/>
    <property type="molecule type" value="Genomic_DNA"/>
</dbReference>
<proteinExistence type="inferred from homology"/>
<keyword evidence="3" id="KW-0288">FMN</keyword>
<dbReference type="Proteomes" id="UP000663866">
    <property type="component" value="Unassembled WGS sequence"/>
</dbReference>
<keyword evidence="2" id="KW-0285">Flavoprotein</keyword>
<dbReference type="InterPro" id="IPR012349">
    <property type="entry name" value="Split_barrel_FMN-bd"/>
</dbReference>
<dbReference type="SUPFAM" id="SSF50475">
    <property type="entry name" value="FMN-binding split barrel"/>
    <property type="match status" value="1"/>
</dbReference>
<comment type="cofactor">
    <cofactor evidence="1">
        <name>FMN</name>
        <dbReference type="ChEBI" id="CHEBI:58210"/>
    </cofactor>
</comment>
<dbReference type="EMBL" id="CAJOBH010000402">
    <property type="protein sequence ID" value="CAF3788968.1"/>
    <property type="molecule type" value="Genomic_DNA"/>
</dbReference>
<evidence type="ECO:0000313" key="11">
    <source>
        <dbReference type="Proteomes" id="UP000663866"/>
    </source>
</evidence>
<dbReference type="Gene3D" id="2.30.110.10">
    <property type="entry name" value="Electron Transport, Fmn-binding Protein, Chain A"/>
    <property type="match status" value="1"/>
</dbReference>
<gene>
    <name evidence="6" type="ORF">BYL167_LOCUS2337</name>
    <name evidence="7" type="ORF">GIL414_LOCUS859</name>
    <name evidence="9" type="ORF">OVN521_LOCUS11473</name>
    <name evidence="8" type="ORF">SMN809_LOCUS1408</name>
    <name evidence="10" type="ORF">UXM345_LOCUS19257</name>
</gene>
<evidence type="ECO:0000256" key="3">
    <source>
        <dbReference type="ARBA" id="ARBA00022643"/>
    </source>
</evidence>
<reference evidence="9" key="1">
    <citation type="submission" date="2021-02" db="EMBL/GenBank/DDBJ databases">
        <authorList>
            <person name="Nowell W R."/>
        </authorList>
    </citation>
    <scope>NUCLEOTIDE SEQUENCE</scope>
</reference>
<dbReference type="PANTHER" id="PTHR33798:SF5">
    <property type="entry name" value="FLAVIN REDUCTASE LIKE DOMAIN-CONTAINING PROTEIN"/>
    <property type="match status" value="1"/>
</dbReference>
<comment type="similarity">
    <text evidence="4">Belongs to the flavoredoxin family.</text>
</comment>
<dbReference type="AlphaFoldDB" id="A0A819JQS2"/>
<dbReference type="GO" id="GO:0010181">
    <property type="term" value="F:FMN binding"/>
    <property type="evidence" value="ECO:0007669"/>
    <property type="project" value="InterPro"/>
</dbReference>
<evidence type="ECO:0000313" key="7">
    <source>
        <dbReference type="EMBL" id="CAF3796781.1"/>
    </source>
</evidence>
<feature type="domain" description="Flavin reductase like" evidence="5">
    <location>
        <begin position="21"/>
        <end position="178"/>
    </location>
</feature>
<sequence length="224" mass="24857">MMIGVDFAEINKTTRYQLLCSAVVPRPIAFISTIDTKTGIKNLAPLSFFNCVTSEPPTVMFSLTRKHDGSKKDTLVNIENEKDFVINHVTREIFPQVFDASAEMPADEDEFNVVGLTAVAGVKVKSPRVKESPIHIECELYNAMEVGDGNYGSATIIVGKVLYMHMDESLYHNGILNTSSITTISRLGNMSYGYAEQKFDIESDIWNVSKCVSKLSSNTELNEL</sequence>
<dbReference type="EMBL" id="CAJOBF010002707">
    <property type="protein sequence ID" value="CAF4051575.1"/>
    <property type="molecule type" value="Genomic_DNA"/>
</dbReference>
<dbReference type="Proteomes" id="UP000676336">
    <property type="component" value="Unassembled WGS sequence"/>
</dbReference>
<name>A0A819JQS2_9BILA</name>
<evidence type="ECO:0000313" key="10">
    <source>
        <dbReference type="EMBL" id="CAF4051575.1"/>
    </source>
</evidence>
<evidence type="ECO:0000256" key="4">
    <source>
        <dbReference type="ARBA" id="ARBA00038054"/>
    </source>
</evidence>
<evidence type="ECO:0000313" key="9">
    <source>
        <dbReference type="EMBL" id="CAF3937146.1"/>
    </source>
</evidence>
<keyword evidence="11" id="KW-1185">Reference proteome</keyword>
<evidence type="ECO:0000256" key="1">
    <source>
        <dbReference type="ARBA" id="ARBA00001917"/>
    </source>
</evidence>
<dbReference type="EMBL" id="CAJOBG010001528">
    <property type="protein sequence ID" value="CAF3937146.1"/>
    <property type="molecule type" value="Genomic_DNA"/>
</dbReference>